<reference evidence="1 2" key="1">
    <citation type="journal article" date="2021" name="Nat. Plants">
        <title>The Taxus genome provides insights into paclitaxel biosynthesis.</title>
        <authorList>
            <person name="Xiong X."/>
            <person name="Gou J."/>
            <person name="Liao Q."/>
            <person name="Li Y."/>
            <person name="Zhou Q."/>
            <person name="Bi G."/>
            <person name="Li C."/>
            <person name="Du R."/>
            <person name="Wang X."/>
            <person name="Sun T."/>
            <person name="Guo L."/>
            <person name="Liang H."/>
            <person name="Lu P."/>
            <person name="Wu Y."/>
            <person name="Zhang Z."/>
            <person name="Ro D.K."/>
            <person name="Shang Y."/>
            <person name="Huang S."/>
            <person name="Yan J."/>
        </authorList>
    </citation>
    <scope>NUCLEOTIDE SEQUENCE [LARGE SCALE GENOMIC DNA]</scope>
    <source>
        <strain evidence="1">Ta-2019</strain>
    </source>
</reference>
<evidence type="ECO:0000313" key="1">
    <source>
        <dbReference type="EMBL" id="KAH9301386.1"/>
    </source>
</evidence>
<evidence type="ECO:0000313" key="2">
    <source>
        <dbReference type="Proteomes" id="UP000824469"/>
    </source>
</evidence>
<keyword evidence="2" id="KW-1185">Reference proteome</keyword>
<sequence>MEEPEDGTMCPNGAPPKVNLEEKIKRVLHLHLSQDETKVGANGQAMSKGGASGPWGFSKFCVSRKVEK</sequence>
<name>A0AA38CHA2_TAXCH</name>
<gene>
    <name evidence="1" type="ORF">KI387_012969</name>
</gene>
<dbReference type="Proteomes" id="UP000824469">
    <property type="component" value="Unassembled WGS sequence"/>
</dbReference>
<organism evidence="1 2">
    <name type="scientific">Taxus chinensis</name>
    <name type="common">Chinese yew</name>
    <name type="synonym">Taxus wallichiana var. chinensis</name>
    <dbReference type="NCBI Taxonomy" id="29808"/>
    <lineage>
        <taxon>Eukaryota</taxon>
        <taxon>Viridiplantae</taxon>
        <taxon>Streptophyta</taxon>
        <taxon>Embryophyta</taxon>
        <taxon>Tracheophyta</taxon>
        <taxon>Spermatophyta</taxon>
        <taxon>Pinopsida</taxon>
        <taxon>Pinidae</taxon>
        <taxon>Conifers II</taxon>
        <taxon>Cupressales</taxon>
        <taxon>Taxaceae</taxon>
        <taxon>Taxus</taxon>
    </lineage>
</organism>
<accession>A0AA38CHA2</accession>
<dbReference type="AlphaFoldDB" id="A0AA38CHA2"/>
<protein>
    <submittedName>
        <fullName evidence="1">Uncharacterized protein</fullName>
    </submittedName>
</protein>
<proteinExistence type="predicted"/>
<feature type="non-terminal residue" evidence="1">
    <location>
        <position position="68"/>
    </location>
</feature>
<dbReference type="EMBL" id="JAHRHJ020000009">
    <property type="protein sequence ID" value="KAH9301386.1"/>
    <property type="molecule type" value="Genomic_DNA"/>
</dbReference>
<comment type="caution">
    <text evidence="1">The sequence shown here is derived from an EMBL/GenBank/DDBJ whole genome shotgun (WGS) entry which is preliminary data.</text>
</comment>